<dbReference type="Pfam" id="PF07969">
    <property type="entry name" value="Amidohydro_3"/>
    <property type="match status" value="1"/>
</dbReference>
<dbReference type="PANTHER" id="PTHR32027">
    <property type="entry name" value="CYTOSINE DEAMINASE"/>
    <property type="match status" value="1"/>
</dbReference>
<evidence type="ECO:0000313" key="2">
    <source>
        <dbReference type="EMBL" id="QKM66045.1"/>
    </source>
</evidence>
<dbReference type="GO" id="GO:0016814">
    <property type="term" value="F:hydrolase activity, acting on carbon-nitrogen (but not peptide) bonds, in cyclic amidines"/>
    <property type="evidence" value="ECO:0007669"/>
    <property type="project" value="TreeGrafter"/>
</dbReference>
<feature type="domain" description="Amidohydrolase 3" evidence="1">
    <location>
        <begin position="47"/>
        <end position="393"/>
    </location>
</feature>
<dbReference type="Gene3D" id="3.20.20.140">
    <property type="entry name" value="Metal-dependent hydrolases"/>
    <property type="match status" value="1"/>
</dbReference>
<gene>
    <name evidence="2" type="ORF">STSU_001575</name>
</gene>
<accession>I2NB99</accession>
<dbReference type="InterPro" id="IPR052349">
    <property type="entry name" value="Metallo-hydrolase_Enzymes"/>
</dbReference>
<dbReference type="RefSeq" id="WP_006344842.1">
    <property type="nucleotide sequence ID" value="NZ_CP029159.1"/>
</dbReference>
<keyword evidence="3" id="KW-1185">Reference proteome</keyword>
<dbReference type="InterPro" id="IPR013108">
    <property type="entry name" value="Amidohydro_3"/>
</dbReference>
<dbReference type="Proteomes" id="UP000005940">
    <property type="component" value="Chromosome"/>
</dbReference>
<evidence type="ECO:0000313" key="3">
    <source>
        <dbReference type="Proteomes" id="UP000005940"/>
    </source>
</evidence>
<protein>
    <submittedName>
        <fullName evidence="2">Cytosine deaminase</fullName>
    </submittedName>
</protein>
<organism evidence="2 3">
    <name type="scientific">Streptomyces tsukubensis (strain DSM 42081 / NBRC 108919 / NRRL 18488 / 9993)</name>
    <dbReference type="NCBI Taxonomy" id="1114943"/>
    <lineage>
        <taxon>Bacteria</taxon>
        <taxon>Bacillati</taxon>
        <taxon>Actinomycetota</taxon>
        <taxon>Actinomycetes</taxon>
        <taxon>Kitasatosporales</taxon>
        <taxon>Streptomycetaceae</taxon>
        <taxon>Streptomyces</taxon>
    </lineage>
</organism>
<reference evidence="2 3" key="1">
    <citation type="journal article" date="2012" name="J. Bacteriol.">
        <title>Draft genome of Streptomyces tsukubaensis NRRL 18488, the producer of the clinically important immunosuppressant tacrolimus (FK506).</title>
        <authorList>
            <person name="Barreiro C."/>
            <person name="Prieto C."/>
            <person name="Sola-Landa A."/>
            <person name="Solera E."/>
            <person name="Martinez-Castro M."/>
            <person name="Perez-Redondo R."/>
            <person name="Garcia-Estrada C."/>
            <person name="Aparicio J.F."/>
            <person name="Fernandez-Martinez L.T."/>
            <person name="Santos-Aberturas J."/>
            <person name="Salehi-Najafabadi Z."/>
            <person name="Rodriguez-Garcia A."/>
            <person name="Tauch A."/>
            <person name="Martin J.F."/>
        </authorList>
    </citation>
    <scope>NUCLEOTIDE SEQUENCE [LARGE SCALE GENOMIC DNA]</scope>
    <source>
        <strain evidence="3">DSM 42081 / NBRC 108919 / NRRL 18488 / 9993</strain>
    </source>
</reference>
<proteinExistence type="predicted"/>
<dbReference type="AlphaFoldDB" id="I2NB99"/>
<dbReference type="Gene3D" id="2.30.40.10">
    <property type="entry name" value="Urease, subunit C, domain 1"/>
    <property type="match status" value="1"/>
</dbReference>
<dbReference type="NCBIfam" id="NF004636">
    <property type="entry name" value="PRK05985.1"/>
    <property type="match status" value="1"/>
</dbReference>
<dbReference type="InterPro" id="IPR032466">
    <property type="entry name" value="Metal_Hydrolase"/>
</dbReference>
<dbReference type="SUPFAM" id="SSF51338">
    <property type="entry name" value="Composite domain of metallo-dependent hydrolases"/>
    <property type="match status" value="1"/>
</dbReference>
<sequence length="401" mass="41256">MAPHTPVLFTSVRTADGRTADLLTAGGRIAAWDPPAGPAGPLRGCVTVDAGGALALPSPVDAHIHPDKTTWGGPWLTREPAHSLRDLIDGDVRSRSRIPGSAAERSGALMDNAVAHGTRAMRAHVDVAPVYGLSSVHGVREAADARKDLLDVQIVAFPQLGLISAPGTTELLVRALSEGADILGGLDPLGVDGDLDGQLGFLFGTAVRENVPLDIHLHDGNPDGVRQLTEIARRTVDAGLEGRVTVSHAFCVADLAGEELAATARLLADAGVALTTCALGADPVLPTGPLTGHGVLVAAGSDGVRDAWSPFGDGNMVNRAHLLAYRTDARTDAELTACYDVVAQGGAALLGLEPSRLAVGDPADFVLVAAGSVPEAVVDRPVPRLVVRGGRVIARDGRLVD</sequence>
<dbReference type="CDD" id="cd01293">
    <property type="entry name" value="Bact_CD"/>
    <property type="match status" value="1"/>
</dbReference>
<dbReference type="PANTHER" id="PTHR32027:SF9">
    <property type="entry name" value="BLL3847 PROTEIN"/>
    <property type="match status" value="1"/>
</dbReference>
<dbReference type="EMBL" id="CP029159">
    <property type="protein sequence ID" value="QKM66045.1"/>
    <property type="molecule type" value="Genomic_DNA"/>
</dbReference>
<name>I2NB99_STRT9</name>
<evidence type="ECO:0000259" key="1">
    <source>
        <dbReference type="Pfam" id="PF07969"/>
    </source>
</evidence>
<dbReference type="InterPro" id="IPR011059">
    <property type="entry name" value="Metal-dep_hydrolase_composite"/>
</dbReference>
<dbReference type="SUPFAM" id="SSF51556">
    <property type="entry name" value="Metallo-dependent hydrolases"/>
    <property type="match status" value="1"/>
</dbReference>